<dbReference type="AlphaFoldDB" id="A0A917HUS6"/>
<dbReference type="EMBL" id="BMER01000002">
    <property type="protein sequence ID" value="GGG91630.1"/>
    <property type="molecule type" value="Genomic_DNA"/>
</dbReference>
<feature type="signal peptide" evidence="1">
    <location>
        <begin position="1"/>
        <end position="20"/>
    </location>
</feature>
<evidence type="ECO:0000256" key="1">
    <source>
        <dbReference type="SAM" id="SignalP"/>
    </source>
</evidence>
<proteinExistence type="predicted"/>
<comment type="caution">
    <text evidence="2">The sequence shown here is derived from an EMBL/GenBank/DDBJ whole genome shotgun (WGS) entry which is preliminary data.</text>
</comment>
<dbReference type="Proteomes" id="UP000660862">
    <property type="component" value="Unassembled WGS sequence"/>
</dbReference>
<evidence type="ECO:0000313" key="2">
    <source>
        <dbReference type="EMBL" id="GGG91630.1"/>
    </source>
</evidence>
<reference evidence="2" key="2">
    <citation type="submission" date="2020-09" db="EMBL/GenBank/DDBJ databases">
        <authorList>
            <person name="Sun Q."/>
            <person name="Zhou Y."/>
        </authorList>
    </citation>
    <scope>NUCLEOTIDE SEQUENCE</scope>
    <source>
        <strain evidence="2">CGMCC 1.12195</strain>
    </source>
</reference>
<sequence length="320" mass="35580">MKILTFLLALALASALWVYNKNSKGDGNQSVNAILGDISFEDKYTKEPTAETDEDLRIGTHLAYVENVLWNTDVSTLPMELRRKRQLMLDLLHTYRITGVFPRNYDDVNERKPCFIDKDGRICAVGYLIEQTAGREVAETINKKYQYENILDMNDPTVDNWIASSGLTKMECAMIQPAYGGVTVVYDDKNHVSKGYGISSALLSGANISFAAINAVQIGRGAGNRIVPWIGLASGAAQITLGIAKYPEEERNIYDEPYMNVGQRNVSFLNIGLGTASMILSSWNLIANRPGKEKTVRWGFQRIAIPNSHDGLGFNVVKRF</sequence>
<accession>A0A917HUS6</accession>
<dbReference type="RefSeq" id="WP_188506634.1">
    <property type="nucleotide sequence ID" value="NZ_BMER01000002.1"/>
</dbReference>
<feature type="chain" id="PRO_5037250346" evidence="1">
    <location>
        <begin position="21"/>
        <end position="320"/>
    </location>
</feature>
<gene>
    <name evidence="2" type="ORF">GCM10007415_27840</name>
</gene>
<keyword evidence="1" id="KW-0732">Signal</keyword>
<protein>
    <submittedName>
        <fullName evidence="2">Uncharacterized protein</fullName>
    </submittedName>
</protein>
<evidence type="ECO:0000313" key="3">
    <source>
        <dbReference type="Proteomes" id="UP000660862"/>
    </source>
</evidence>
<organism evidence="2 3">
    <name type="scientific">Parapedobacter pyrenivorans</name>
    <dbReference type="NCBI Taxonomy" id="1305674"/>
    <lineage>
        <taxon>Bacteria</taxon>
        <taxon>Pseudomonadati</taxon>
        <taxon>Bacteroidota</taxon>
        <taxon>Sphingobacteriia</taxon>
        <taxon>Sphingobacteriales</taxon>
        <taxon>Sphingobacteriaceae</taxon>
        <taxon>Parapedobacter</taxon>
    </lineage>
</organism>
<keyword evidence="3" id="KW-1185">Reference proteome</keyword>
<name>A0A917HUS6_9SPHI</name>
<reference evidence="2" key="1">
    <citation type="journal article" date="2014" name="Int. J. Syst. Evol. Microbiol.">
        <title>Complete genome sequence of Corynebacterium casei LMG S-19264T (=DSM 44701T), isolated from a smear-ripened cheese.</title>
        <authorList>
            <consortium name="US DOE Joint Genome Institute (JGI-PGF)"/>
            <person name="Walter F."/>
            <person name="Albersmeier A."/>
            <person name="Kalinowski J."/>
            <person name="Ruckert C."/>
        </authorList>
    </citation>
    <scope>NUCLEOTIDE SEQUENCE</scope>
    <source>
        <strain evidence="2">CGMCC 1.12195</strain>
    </source>
</reference>